<organism evidence="3 4">
    <name type="scientific">Breznakiella homolactica</name>
    <dbReference type="NCBI Taxonomy" id="2798577"/>
    <lineage>
        <taxon>Bacteria</taxon>
        <taxon>Pseudomonadati</taxon>
        <taxon>Spirochaetota</taxon>
        <taxon>Spirochaetia</taxon>
        <taxon>Spirochaetales</taxon>
        <taxon>Breznakiellaceae</taxon>
        <taxon>Breznakiella</taxon>
    </lineage>
</organism>
<reference evidence="3" key="1">
    <citation type="submission" date="2021-01" db="EMBL/GenBank/DDBJ databases">
        <title>Description of Breznakiella homolactica.</title>
        <authorList>
            <person name="Song Y."/>
            <person name="Brune A."/>
        </authorList>
    </citation>
    <scope>NUCLEOTIDE SEQUENCE</scope>
    <source>
        <strain evidence="3">RmG30</strain>
    </source>
</reference>
<dbReference type="Pfam" id="PF06123">
    <property type="entry name" value="CreD"/>
    <property type="match status" value="1"/>
</dbReference>
<accession>A0A7T7XK94</accession>
<feature type="transmembrane region" description="Helical" evidence="2">
    <location>
        <begin position="402"/>
        <end position="421"/>
    </location>
</feature>
<dbReference type="PIRSF" id="PIRSF004548">
    <property type="entry name" value="CreD"/>
    <property type="match status" value="1"/>
</dbReference>
<feature type="region of interest" description="Disordered" evidence="1">
    <location>
        <begin position="435"/>
        <end position="463"/>
    </location>
</feature>
<proteinExistence type="predicted"/>
<evidence type="ECO:0000256" key="1">
    <source>
        <dbReference type="SAM" id="MobiDB-lite"/>
    </source>
</evidence>
<feature type="transmembrane region" description="Helical" evidence="2">
    <location>
        <begin position="379"/>
        <end position="396"/>
    </location>
</feature>
<dbReference type="NCBIfam" id="NF008712">
    <property type="entry name" value="PRK11715.1-1"/>
    <property type="match status" value="1"/>
</dbReference>
<dbReference type="KEGG" id="bhc:JFL75_13535"/>
<keyword evidence="2" id="KW-0812">Transmembrane</keyword>
<evidence type="ECO:0000256" key="2">
    <source>
        <dbReference type="SAM" id="Phobius"/>
    </source>
</evidence>
<evidence type="ECO:0000313" key="4">
    <source>
        <dbReference type="Proteomes" id="UP000595917"/>
    </source>
</evidence>
<dbReference type="Proteomes" id="UP000595917">
    <property type="component" value="Chromosome"/>
</dbReference>
<name>A0A7T7XK94_9SPIR</name>
<dbReference type="EMBL" id="CP067089">
    <property type="protein sequence ID" value="QQO07959.1"/>
    <property type="molecule type" value="Genomic_DNA"/>
</dbReference>
<keyword evidence="4" id="KW-1185">Reference proteome</keyword>
<keyword evidence="2" id="KW-0472">Membrane</keyword>
<keyword evidence="2" id="KW-1133">Transmembrane helix</keyword>
<feature type="compositionally biased region" description="Acidic residues" evidence="1">
    <location>
        <begin position="452"/>
        <end position="463"/>
    </location>
</feature>
<feature type="transmembrane region" description="Helical" evidence="2">
    <location>
        <begin position="299"/>
        <end position="318"/>
    </location>
</feature>
<dbReference type="RefSeq" id="WP_215625265.1">
    <property type="nucleotide sequence ID" value="NZ_CP067089.2"/>
</dbReference>
<gene>
    <name evidence="3" type="ORF">JFL75_13535</name>
</gene>
<dbReference type="PANTHER" id="PTHR30092">
    <property type="entry name" value="INNER MEMBRANE PROTEIN CRED"/>
    <property type="match status" value="1"/>
</dbReference>
<protein>
    <submittedName>
        <fullName evidence="3">Cell envelope integrity protein CreD</fullName>
    </submittedName>
</protein>
<dbReference type="InterPro" id="IPR010364">
    <property type="entry name" value="Uncharacterised_IM_CreD"/>
</dbReference>
<dbReference type="PANTHER" id="PTHR30092:SF0">
    <property type="entry name" value="INNER MEMBRANE PROTEIN CRED"/>
    <property type="match status" value="1"/>
</dbReference>
<dbReference type="AlphaFoldDB" id="A0A7T7XK94"/>
<feature type="transmembrane region" description="Helical" evidence="2">
    <location>
        <begin position="325"/>
        <end position="345"/>
    </location>
</feature>
<evidence type="ECO:0000313" key="3">
    <source>
        <dbReference type="EMBL" id="QQO07959.1"/>
    </source>
</evidence>
<sequence length="463" mass="50544">MQKKITGGSFFGVKALIIAGLSLALLIPVAMLSSIVRERKMLADSVKNDIIAGAGGELFLAGPYLVVPVYETFENKTERRNVVIFPREYTVHGQAATELRSRGIYSAPVFTGNFFIRAVFDIQEDRISPLYPGRCSVQFDQARLYMEVPDPAVLREMPAVTTGDNRTIALTADFAPLQIAGSALGGTIPLSQGPLEVSMDLETGGGGSIRIMPLGMGNDIRIESDWTTPSFIGDTSPIMREIGEDGFSAHWRQALGTGKWPEYFDIAAGTRGFQYYKGFGVELFDSVGVYHKTERALKYALLFIAVPFIVILLFELFAKQRIHPIQYALVGVADIIFYALLLSLAEQINFLGAYILASGAVIAAVSLYTGAVMKKLSRGLVLVPVLVLLYGYLYSALQSQDYALLIGSVGLFAVVVLVMFITRNVDWYALGGRKPPEPPESLPPAFPGDLDNIQEQDSPEYPA</sequence>
<dbReference type="GO" id="GO:0005886">
    <property type="term" value="C:plasma membrane"/>
    <property type="evidence" value="ECO:0007669"/>
    <property type="project" value="TreeGrafter"/>
</dbReference>
<feature type="transmembrane region" description="Helical" evidence="2">
    <location>
        <begin position="351"/>
        <end position="372"/>
    </location>
</feature>